<proteinExistence type="inferred from homology"/>
<keyword evidence="2" id="KW-0560">Oxidoreductase</keyword>
<evidence type="ECO:0000259" key="3">
    <source>
        <dbReference type="SMART" id="SM00822"/>
    </source>
</evidence>
<reference evidence="4" key="2">
    <citation type="submission" date="2022-03" db="EMBL/GenBank/DDBJ databases">
        <authorList>
            <person name="Ryngajllo M."/>
            <person name="Jacek P."/>
            <person name="Kubiak K."/>
        </authorList>
    </citation>
    <scope>NUCLEOTIDE SEQUENCE</scope>
    <source>
        <strain evidence="4">SI1</strain>
    </source>
</reference>
<evidence type="ECO:0000256" key="2">
    <source>
        <dbReference type="ARBA" id="ARBA00023002"/>
    </source>
</evidence>
<dbReference type="Proteomes" id="UP001202887">
    <property type="component" value="Unassembled WGS sequence"/>
</dbReference>
<dbReference type="RefSeq" id="WP_247066363.1">
    <property type="nucleotide sequence ID" value="NZ_CP094848.1"/>
</dbReference>
<evidence type="ECO:0000256" key="1">
    <source>
        <dbReference type="ARBA" id="ARBA00006484"/>
    </source>
</evidence>
<gene>
    <name evidence="4" type="ORF">K1W68_03730</name>
</gene>
<protein>
    <submittedName>
        <fullName evidence="4">SDR family NAD(P)-dependent oxidoreductase</fullName>
    </submittedName>
</protein>
<comment type="similarity">
    <text evidence="1">Belongs to the short-chain dehydrogenases/reductases (SDR) family.</text>
</comment>
<evidence type="ECO:0000313" key="4">
    <source>
        <dbReference type="EMBL" id="MCJ8353107.1"/>
    </source>
</evidence>
<comment type="caution">
    <text evidence="4">The sequence shown here is derived from an EMBL/GenBank/DDBJ whole genome shotgun (WGS) entry which is preliminary data.</text>
</comment>
<dbReference type="GO" id="GO:0016491">
    <property type="term" value="F:oxidoreductase activity"/>
    <property type="evidence" value="ECO:0007669"/>
    <property type="project" value="UniProtKB-KW"/>
</dbReference>
<dbReference type="InterPro" id="IPR057326">
    <property type="entry name" value="KR_dom"/>
</dbReference>
<dbReference type="Gene3D" id="3.40.50.720">
    <property type="entry name" value="NAD(P)-binding Rossmann-like Domain"/>
    <property type="match status" value="1"/>
</dbReference>
<feature type="domain" description="Ketoreductase" evidence="3">
    <location>
        <begin position="16"/>
        <end position="174"/>
    </location>
</feature>
<dbReference type="PRINTS" id="PR00081">
    <property type="entry name" value="GDHRDH"/>
</dbReference>
<name>A0AAW5EQV1_NOVHA</name>
<dbReference type="SUPFAM" id="SSF51735">
    <property type="entry name" value="NAD(P)-binding Rossmann-fold domains"/>
    <property type="match status" value="1"/>
</dbReference>
<dbReference type="PANTHER" id="PTHR42901">
    <property type="entry name" value="ALCOHOL DEHYDROGENASE"/>
    <property type="match status" value="1"/>
</dbReference>
<dbReference type="PANTHER" id="PTHR42901:SF1">
    <property type="entry name" value="ALCOHOL DEHYDROGENASE"/>
    <property type="match status" value="1"/>
</dbReference>
<dbReference type="EMBL" id="JAIBCX010000006">
    <property type="protein sequence ID" value="MCJ8353107.1"/>
    <property type="molecule type" value="Genomic_DNA"/>
</dbReference>
<evidence type="ECO:0000313" key="5">
    <source>
        <dbReference type="Proteomes" id="UP001202887"/>
    </source>
</evidence>
<dbReference type="Pfam" id="PF00106">
    <property type="entry name" value="adh_short"/>
    <property type="match status" value="1"/>
</dbReference>
<dbReference type="InterPro" id="IPR036291">
    <property type="entry name" value="NAD(P)-bd_dom_sf"/>
</dbReference>
<dbReference type="CDD" id="cd05233">
    <property type="entry name" value="SDR_c"/>
    <property type="match status" value="1"/>
</dbReference>
<organism evidence="4 5">
    <name type="scientific">Novacetimonas hansenii</name>
    <name type="common">Komagataeibacter hansenii</name>
    <dbReference type="NCBI Taxonomy" id="436"/>
    <lineage>
        <taxon>Bacteria</taxon>
        <taxon>Pseudomonadati</taxon>
        <taxon>Pseudomonadota</taxon>
        <taxon>Alphaproteobacteria</taxon>
        <taxon>Acetobacterales</taxon>
        <taxon>Acetobacteraceae</taxon>
        <taxon>Novacetimonas</taxon>
    </lineage>
</organism>
<dbReference type="InterPro" id="IPR002347">
    <property type="entry name" value="SDR_fam"/>
</dbReference>
<sequence>MEPENIFVPSRCLHHGKALVTGAGSGIGRAVASALCHAGYHVILVGRKSIPLNLLADQLGKDVTTVCPIDITDEDALPALIRNIESLDVLIHSAGMFHGGLISKISNDMNILLHRVNVDAPLYLSNLLLPALETAGGQVVFLNSTASLGERISMDAYAASKHALKQGVSRFREESRGRGIRILNVYPGRTATPMQSEVLRHEGRSDMRIPLLQPKDIADVILGCLFVPRSAEITDIVIRPPDLPRD</sequence>
<accession>A0AAW5EQV1</accession>
<dbReference type="SMART" id="SM00822">
    <property type="entry name" value="PKS_KR"/>
    <property type="match status" value="1"/>
</dbReference>
<dbReference type="AlphaFoldDB" id="A0AAW5EQV1"/>
<reference evidence="4" key="1">
    <citation type="journal article" date="2021" name="Polymers (Basel)">
        <title>Highly Stretchable Bacterial Cellulose Produced by Komagataeibacter hansenii SI1.</title>
        <authorList>
            <person name="Cielecka I."/>
            <person name="Ryngajllo M."/>
            <person name="Maniukiewicz W."/>
            <person name="Bielecki S."/>
        </authorList>
    </citation>
    <scope>NUCLEOTIDE SEQUENCE</scope>
    <source>
        <strain evidence="4">SI1</strain>
    </source>
</reference>